<reference evidence="1 2" key="1">
    <citation type="submission" date="2021-07" db="EMBL/GenBank/DDBJ databases">
        <authorList>
            <consortium name="Genoscope - CEA"/>
            <person name="William W."/>
        </authorList>
    </citation>
    <scope>NUCLEOTIDE SEQUENCE [LARGE SCALE GENOMIC DNA]</scope>
</reference>
<protein>
    <submittedName>
        <fullName evidence="1">Uncharacterized protein</fullName>
    </submittedName>
</protein>
<dbReference type="Gramene" id="A05p21520.2_BraZ1">
    <property type="protein sequence ID" value="A05p21520.2_BraZ1.CDS"/>
    <property type="gene ID" value="A05g21520.2_BraZ1"/>
</dbReference>
<name>A0A8D9DH85_BRACM</name>
<proteinExistence type="predicted"/>
<gene>
    <name evidence="1" type="ORF">BRAPAZ1V2_A05P21520.2</name>
</gene>
<dbReference type="AlphaFoldDB" id="A0A8D9DH85"/>
<sequence>MRSDKSVNNYIDISESSNYEDYSNSDPTSSFRKSACVILLCNLLKCSLSTLGSRNCAWRMTTLRYTILRVYFNTSSTKINTKASFIYAIQSLSTIQMTTNIALSWPSLTLNSQLNTEPRFLRLVADNLFFEVRAVLRLRCPTKKCKGDIKKE</sequence>
<evidence type="ECO:0000313" key="2">
    <source>
        <dbReference type="Proteomes" id="UP000694005"/>
    </source>
</evidence>
<dbReference type="EMBL" id="LS974621">
    <property type="protein sequence ID" value="CAG7875631.1"/>
    <property type="molecule type" value="Genomic_DNA"/>
</dbReference>
<evidence type="ECO:0000313" key="1">
    <source>
        <dbReference type="EMBL" id="CAG7875631.1"/>
    </source>
</evidence>
<dbReference type="Proteomes" id="UP000694005">
    <property type="component" value="Chromosome A05"/>
</dbReference>
<organism evidence="1 2">
    <name type="scientific">Brassica campestris</name>
    <name type="common">Field mustard</name>
    <dbReference type="NCBI Taxonomy" id="3711"/>
    <lineage>
        <taxon>Eukaryota</taxon>
        <taxon>Viridiplantae</taxon>
        <taxon>Streptophyta</taxon>
        <taxon>Embryophyta</taxon>
        <taxon>Tracheophyta</taxon>
        <taxon>Spermatophyta</taxon>
        <taxon>Magnoliopsida</taxon>
        <taxon>eudicotyledons</taxon>
        <taxon>Gunneridae</taxon>
        <taxon>Pentapetalae</taxon>
        <taxon>rosids</taxon>
        <taxon>malvids</taxon>
        <taxon>Brassicales</taxon>
        <taxon>Brassicaceae</taxon>
        <taxon>Brassiceae</taxon>
        <taxon>Brassica</taxon>
    </lineage>
</organism>
<accession>A0A8D9DH85</accession>